<evidence type="ECO:0000313" key="7">
    <source>
        <dbReference type="Proteomes" id="UP000515121"/>
    </source>
</evidence>
<dbReference type="GO" id="GO:0098542">
    <property type="term" value="P:defense response to other organism"/>
    <property type="evidence" value="ECO:0007669"/>
    <property type="project" value="InterPro"/>
</dbReference>
<sequence length="199" mass="22690">MASNTAQATQQPARHFNLVRCVTTCLLGLIVLVGLAVLIIWLVIRPQKLVYTLVNGSIQDFNLTNNHLNATLDFVLMAYNPNSKVSVYYDYIRSSVTYGDQTLAFNTIDPFFQPHRNTSRVESKLVALDLALSPSAFKQLRVEKSSGEIEVDVHFKSKIRFKVGIWKSNHRTLRIVCSSVTLHFSWYKHFEVIPCEEEL</sequence>
<dbReference type="PANTHER" id="PTHR31234">
    <property type="entry name" value="LATE EMBRYOGENESIS ABUNDANT (LEA) HYDROXYPROLINE-RICH GLYCOPROTEIN FAMILY"/>
    <property type="match status" value="1"/>
</dbReference>
<dbReference type="AlphaFoldDB" id="A0A6P5ZVV9"/>
<keyword evidence="3 5" id="KW-1133">Transmembrane helix</keyword>
<dbReference type="InterPro" id="IPR044839">
    <property type="entry name" value="NDR1-like"/>
</dbReference>
<dbReference type="KEGG" id="dzi:111304356"/>
<organism evidence="7 8">
    <name type="scientific">Durio zibethinus</name>
    <name type="common">Durian</name>
    <dbReference type="NCBI Taxonomy" id="66656"/>
    <lineage>
        <taxon>Eukaryota</taxon>
        <taxon>Viridiplantae</taxon>
        <taxon>Streptophyta</taxon>
        <taxon>Embryophyta</taxon>
        <taxon>Tracheophyta</taxon>
        <taxon>Spermatophyta</taxon>
        <taxon>Magnoliopsida</taxon>
        <taxon>eudicotyledons</taxon>
        <taxon>Gunneridae</taxon>
        <taxon>Pentapetalae</taxon>
        <taxon>rosids</taxon>
        <taxon>malvids</taxon>
        <taxon>Malvales</taxon>
        <taxon>Malvaceae</taxon>
        <taxon>Helicteroideae</taxon>
        <taxon>Durio</taxon>
    </lineage>
</organism>
<protein>
    <submittedName>
        <fullName evidence="8">Uncharacterized protein At1g08160-like</fullName>
    </submittedName>
</protein>
<keyword evidence="7" id="KW-1185">Reference proteome</keyword>
<evidence type="ECO:0000259" key="6">
    <source>
        <dbReference type="Pfam" id="PF03168"/>
    </source>
</evidence>
<dbReference type="Proteomes" id="UP000515121">
    <property type="component" value="Unplaced"/>
</dbReference>
<dbReference type="OrthoDB" id="669838at2759"/>
<evidence type="ECO:0000256" key="1">
    <source>
        <dbReference type="ARBA" id="ARBA00004167"/>
    </source>
</evidence>
<feature type="domain" description="Late embryogenesis abundant protein LEA-2 subgroup" evidence="6">
    <location>
        <begin position="78"/>
        <end position="174"/>
    </location>
</feature>
<evidence type="ECO:0000256" key="4">
    <source>
        <dbReference type="ARBA" id="ARBA00023136"/>
    </source>
</evidence>
<dbReference type="GeneID" id="111304356"/>
<gene>
    <name evidence="8" type="primary">LOC111304356</name>
</gene>
<name>A0A6P5ZVV9_DURZI</name>
<dbReference type="RefSeq" id="XP_022756637.1">
    <property type="nucleotide sequence ID" value="XM_022900902.1"/>
</dbReference>
<evidence type="ECO:0000313" key="8">
    <source>
        <dbReference type="RefSeq" id="XP_022756637.1"/>
    </source>
</evidence>
<dbReference type="PANTHER" id="PTHR31234:SF39">
    <property type="entry name" value="HARPIN-INDUCED PROTEIN 1 CONTAINING PROTEIN, EXPRESSED"/>
    <property type="match status" value="1"/>
</dbReference>
<evidence type="ECO:0000256" key="5">
    <source>
        <dbReference type="SAM" id="Phobius"/>
    </source>
</evidence>
<dbReference type="InterPro" id="IPR004864">
    <property type="entry name" value="LEA_2"/>
</dbReference>
<dbReference type="GO" id="GO:0005886">
    <property type="term" value="C:plasma membrane"/>
    <property type="evidence" value="ECO:0007669"/>
    <property type="project" value="TreeGrafter"/>
</dbReference>
<accession>A0A6P5ZVV9</accession>
<comment type="subcellular location">
    <subcellularLocation>
        <location evidence="1">Membrane</location>
        <topology evidence="1">Single-pass membrane protein</topology>
    </subcellularLocation>
</comment>
<dbReference type="Pfam" id="PF03168">
    <property type="entry name" value="LEA_2"/>
    <property type="match status" value="1"/>
</dbReference>
<evidence type="ECO:0000256" key="3">
    <source>
        <dbReference type="ARBA" id="ARBA00022989"/>
    </source>
</evidence>
<proteinExistence type="predicted"/>
<reference evidence="8" key="1">
    <citation type="submission" date="2025-08" db="UniProtKB">
        <authorList>
            <consortium name="RefSeq"/>
        </authorList>
    </citation>
    <scope>IDENTIFICATION</scope>
    <source>
        <tissue evidence="8">Fruit stalk</tissue>
    </source>
</reference>
<keyword evidence="4 5" id="KW-0472">Membrane</keyword>
<feature type="transmembrane region" description="Helical" evidence="5">
    <location>
        <begin position="21"/>
        <end position="44"/>
    </location>
</feature>
<evidence type="ECO:0000256" key="2">
    <source>
        <dbReference type="ARBA" id="ARBA00022692"/>
    </source>
</evidence>
<keyword evidence="2 5" id="KW-0812">Transmembrane</keyword>